<keyword evidence="2" id="KW-1185">Reference proteome</keyword>
<reference evidence="1 2" key="2">
    <citation type="submission" date="2020-03" db="EMBL/GenBank/DDBJ databases">
        <authorList>
            <person name="Ichikawa N."/>
            <person name="Kimura A."/>
            <person name="Kitahashi Y."/>
            <person name="Uohara A."/>
        </authorList>
    </citation>
    <scope>NUCLEOTIDE SEQUENCE [LARGE SCALE GENOMIC DNA]</scope>
    <source>
        <strain evidence="1 2">NBRC 108638</strain>
    </source>
</reference>
<reference evidence="1 2" key="1">
    <citation type="submission" date="2020-03" db="EMBL/GenBank/DDBJ databases">
        <title>Whole genome shotgun sequence of Phytohabitans rumicis NBRC 108638.</title>
        <authorList>
            <person name="Komaki H."/>
            <person name="Tamura T."/>
        </authorList>
    </citation>
    <scope>NUCLEOTIDE SEQUENCE [LARGE SCALE GENOMIC DNA]</scope>
    <source>
        <strain evidence="1 2">NBRC 108638</strain>
    </source>
</reference>
<comment type="caution">
    <text evidence="1">The sequence shown here is derived from an EMBL/GenBank/DDBJ whole genome shotgun (WGS) entry which is preliminary data.</text>
</comment>
<sequence>MVDGDAPSFEDETGPAYALADGVPYVRGWTDAHRAAEVLRAELRAWGIEGRTAVRAEVVCGVSGWSSWAVFRRNWRSCWRPCWLRHACNRPARYRPRVGHHTLRSGLRGVGGLAEGAGCPPATGEAGGHRAALEGIRLRARLTGRVAVGNAPTPPACRCPG</sequence>
<dbReference type="AlphaFoldDB" id="A0A6V8LEG8"/>
<gene>
    <name evidence="1" type="ORF">Prum_046970</name>
</gene>
<protein>
    <submittedName>
        <fullName evidence="1">Uncharacterized protein</fullName>
    </submittedName>
</protein>
<proteinExistence type="predicted"/>
<accession>A0A6V8LEG8</accession>
<evidence type="ECO:0000313" key="1">
    <source>
        <dbReference type="EMBL" id="GFJ91055.1"/>
    </source>
</evidence>
<dbReference type="EMBL" id="BLPG01000001">
    <property type="protein sequence ID" value="GFJ91055.1"/>
    <property type="molecule type" value="Genomic_DNA"/>
</dbReference>
<dbReference type="Proteomes" id="UP000482960">
    <property type="component" value="Unassembled WGS sequence"/>
</dbReference>
<evidence type="ECO:0000313" key="2">
    <source>
        <dbReference type="Proteomes" id="UP000482960"/>
    </source>
</evidence>
<organism evidence="1 2">
    <name type="scientific">Phytohabitans rumicis</name>
    <dbReference type="NCBI Taxonomy" id="1076125"/>
    <lineage>
        <taxon>Bacteria</taxon>
        <taxon>Bacillati</taxon>
        <taxon>Actinomycetota</taxon>
        <taxon>Actinomycetes</taxon>
        <taxon>Micromonosporales</taxon>
        <taxon>Micromonosporaceae</taxon>
    </lineage>
</organism>
<name>A0A6V8LEG8_9ACTN</name>